<evidence type="ECO:0000313" key="3">
    <source>
        <dbReference type="Proteomes" id="UP001189429"/>
    </source>
</evidence>
<sequence>MDALAQCRAEAQRRFYAKRVGSSLSVDSAATPAPSTEAGPSKLTGEEPSEKAAIAEHMGSAEFAELLEILTASGRGVRGCQVDPARHKLQALHDVVGWTPGGYTTRPSPEAQDRKRDDRLQVLTNYRQPDPEPGQPPIVAMYDYICHTLFDVPVRPVGPEVRVPQMKTLQGDIVTPQWVECDWAQFTASRAGRPTKVLRPNRYPYQLRPRRTGSSADAGHELQTNTQHWILWYFHGPCDPLPSPADAEIDSDVCTELFKVVTAAGFDRFDYIWYHNPGISVPDVYHVQVFWLVT</sequence>
<feature type="region of interest" description="Disordered" evidence="1">
    <location>
        <begin position="20"/>
        <end position="48"/>
    </location>
</feature>
<organism evidence="2 3">
    <name type="scientific">Prorocentrum cordatum</name>
    <dbReference type="NCBI Taxonomy" id="2364126"/>
    <lineage>
        <taxon>Eukaryota</taxon>
        <taxon>Sar</taxon>
        <taxon>Alveolata</taxon>
        <taxon>Dinophyceae</taxon>
        <taxon>Prorocentrales</taxon>
        <taxon>Prorocentraceae</taxon>
        <taxon>Prorocentrum</taxon>
    </lineage>
</organism>
<evidence type="ECO:0000313" key="2">
    <source>
        <dbReference type="EMBL" id="CAK0883076.1"/>
    </source>
</evidence>
<name>A0ABN9WA15_9DINO</name>
<gene>
    <name evidence="2" type="ORF">PCOR1329_LOCUS65371</name>
</gene>
<dbReference type="EMBL" id="CAUYUJ010018371">
    <property type="protein sequence ID" value="CAK0883076.1"/>
    <property type="molecule type" value="Genomic_DNA"/>
</dbReference>
<protein>
    <submittedName>
        <fullName evidence="2">Uncharacterized protein</fullName>
    </submittedName>
</protein>
<accession>A0ABN9WA15</accession>
<comment type="caution">
    <text evidence="2">The sequence shown here is derived from an EMBL/GenBank/DDBJ whole genome shotgun (WGS) entry which is preliminary data.</text>
</comment>
<proteinExistence type="predicted"/>
<dbReference type="Proteomes" id="UP001189429">
    <property type="component" value="Unassembled WGS sequence"/>
</dbReference>
<reference evidence="2" key="1">
    <citation type="submission" date="2023-10" db="EMBL/GenBank/DDBJ databases">
        <authorList>
            <person name="Chen Y."/>
            <person name="Shah S."/>
            <person name="Dougan E. K."/>
            <person name="Thang M."/>
            <person name="Chan C."/>
        </authorList>
    </citation>
    <scope>NUCLEOTIDE SEQUENCE [LARGE SCALE GENOMIC DNA]</scope>
</reference>
<keyword evidence="3" id="KW-1185">Reference proteome</keyword>
<evidence type="ECO:0000256" key="1">
    <source>
        <dbReference type="SAM" id="MobiDB-lite"/>
    </source>
</evidence>